<dbReference type="InterPro" id="IPR002155">
    <property type="entry name" value="Thiolase"/>
</dbReference>
<dbReference type="InterPro" id="IPR020616">
    <property type="entry name" value="Thiolase_N"/>
</dbReference>
<evidence type="ECO:0000256" key="2">
    <source>
        <dbReference type="ARBA" id="ARBA00022679"/>
    </source>
</evidence>
<dbReference type="GO" id="GO:0003988">
    <property type="term" value="F:acetyl-CoA C-acyltransferase activity"/>
    <property type="evidence" value="ECO:0007669"/>
    <property type="project" value="UniProtKB-ARBA"/>
</dbReference>
<dbReference type="PANTHER" id="PTHR18919:SF107">
    <property type="entry name" value="ACETYL-COA ACETYLTRANSFERASE, CYTOSOLIC"/>
    <property type="match status" value="1"/>
</dbReference>
<comment type="similarity">
    <text evidence="1 5">Belongs to the thiolase-like superfamily. Thiolase family.</text>
</comment>
<dbReference type="PANTHER" id="PTHR18919">
    <property type="entry name" value="ACETYL-COA C-ACYLTRANSFERASE"/>
    <property type="match status" value="1"/>
</dbReference>
<evidence type="ECO:0000256" key="1">
    <source>
        <dbReference type="ARBA" id="ARBA00010982"/>
    </source>
</evidence>
<evidence type="ECO:0000256" key="4">
    <source>
        <dbReference type="PIRSR" id="PIRSR000429-1"/>
    </source>
</evidence>
<feature type="active site" description="Acyl-thioester intermediate" evidence="4">
    <location>
        <position position="88"/>
    </location>
</feature>
<feature type="domain" description="Thiolase C-terminal" evidence="7">
    <location>
        <begin position="270"/>
        <end position="391"/>
    </location>
</feature>
<evidence type="ECO:0000313" key="8">
    <source>
        <dbReference type="EMBL" id="BBO81027.1"/>
    </source>
</evidence>
<evidence type="ECO:0000259" key="7">
    <source>
        <dbReference type="Pfam" id="PF02803"/>
    </source>
</evidence>
<name>A0A5K7ZLU5_9BACT</name>
<dbReference type="Proteomes" id="UP000425960">
    <property type="component" value="Chromosome"/>
</dbReference>
<dbReference type="Pfam" id="PF00108">
    <property type="entry name" value="Thiolase_N"/>
    <property type="match status" value="1"/>
</dbReference>
<evidence type="ECO:0000256" key="3">
    <source>
        <dbReference type="ARBA" id="ARBA00023315"/>
    </source>
</evidence>
<dbReference type="CDD" id="cd00751">
    <property type="entry name" value="thiolase"/>
    <property type="match status" value="1"/>
</dbReference>
<dbReference type="Pfam" id="PF02803">
    <property type="entry name" value="Thiolase_C"/>
    <property type="match status" value="1"/>
</dbReference>
<dbReference type="InterPro" id="IPR020617">
    <property type="entry name" value="Thiolase_C"/>
</dbReference>
<dbReference type="Gene3D" id="3.40.47.10">
    <property type="match status" value="2"/>
</dbReference>
<dbReference type="AlphaFoldDB" id="A0A5K7ZLU5"/>
<feature type="domain" description="Thiolase N-terminal" evidence="6">
    <location>
        <begin position="5"/>
        <end position="260"/>
    </location>
</feature>
<dbReference type="PROSITE" id="PS00099">
    <property type="entry name" value="THIOLASE_3"/>
    <property type="match status" value="1"/>
</dbReference>
<dbReference type="KEGG" id="dov:DSCO28_15930"/>
<reference evidence="8 9" key="1">
    <citation type="submission" date="2019-11" db="EMBL/GenBank/DDBJ databases">
        <title>Comparative genomics of hydrocarbon-degrading Desulfosarcina strains.</title>
        <authorList>
            <person name="Watanabe M."/>
            <person name="Kojima H."/>
            <person name="Fukui M."/>
        </authorList>
    </citation>
    <scope>NUCLEOTIDE SEQUENCE [LARGE SCALE GENOMIC DNA]</scope>
    <source>
        <strain evidence="8 9">28bB2T</strain>
    </source>
</reference>
<sequence>MEKEVFIVGATRTPVGEFGGGLKTVSATELAMTAMTAAVNRAGIEKEQLELVTMGNCMDPVASNVARIASVKAGIPSETPAISVSCTCGSGMQAIINGFLAIRNQDAQVVLAGGVESMSNAPYILPAGRWGQRLQHAQLVDLIWKQMQEYPIGVGMGLTAENLAERDDITREAQDELALTSQTRALNAIDTGRFKDEITPVEIPVRGREPKIVDTDEHPRRGLTLEKLAALPAVFKKGGTVTAANASGINDGAAAVILMDGDKVKETGATPLARIIGYSVAGVDPNIMGFGPVPAVRTLLKKTGLSMADIDLVELNEAFAAQYLSCEKGLELNRDITNVNGSGIALGHPVGCTGCRLVVSLIHEMQKRDLNKGLAALCAGGGHGFAMVVERL</sequence>
<evidence type="ECO:0000313" key="9">
    <source>
        <dbReference type="Proteomes" id="UP000425960"/>
    </source>
</evidence>
<feature type="active site" description="Proton acceptor" evidence="4">
    <location>
        <position position="378"/>
    </location>
</feature>
<gene>
    <name evidence="8" type="primary">thl_1</name>
    <name evidence="8" type="ORF">DSCO28_15930</name>
</gene>
<keyword evidence="2 5" id="KW-0808">Transferase</keyword>
<evidence type="ECO:0000256" key="5">
    <source>
        <dbReference type="RuleBase" id="RU003557"/>
    </source>
</evidence>
<dbReference type="EMBL" id="AP021876">
    <property type="protein sequence ID" value="BBO81027.1"/>
    <property type="molecule type" value="Genomic_DNA"/>
</dbReference>
<organism evidence="8 9">
    <name type="scientific">Desulfosarcina ovata subsp. sediminis</name>
    <dbReference type="NCBI Taxonomy" id="885957"/>
    <lineage>
        <taxon>Bacteria</taxon>
        <taxon>Pseudomonadati</taxon>
        <taxon>Thermodesulfobacteriota</taxon>
        <taxon>Desulfobacteria</taxon>
        <taxon>Desulfobacterales</taxon>
        <taxon>Desulfosarcinaceae</taxon>
        <taxon>Desulfosarcina</taxon>
    </lineage>
</organism>
<dbReference type="InterPro" id="IPR016039">
    <property type="entry name" value="Thiolase-like"/>
</dbReference>
<dbReference type="SUPFAM" id="SSF53901">
    <property type="entry name" value="Thiolase-like"/>
    <property type="match status" value="2"/>
</dbReference>
<dbReference type="NCBIfam" id="TIGR01930">
    <property type="entry name" value="AcCoA-C-Actrans"/>
    <property type="match status" value="1"/>
</dbReference>
<proteinExistence type="inferred from homology"/>
<dbReference type="PIRSF" id="PIRSF000429">
    <property type="entry name" value="Ac-CoA_Ac_transf"/>
    <property type="match status" value="1"/>
</dbReference>
<keyword evidence="3 5" id="KW-0012">Acyltransferase</keyword>
<accession>A0A5K7ZLU5</accession>
<evidence type="ECO:0000259" key="6">
    <source>
        <dbReference type="Pfam" id="PF00108"/>
    </source>
</evidence>
<dbReference type="RefSeq" id="WP_155321834.1">
    <property type="nucleotide sequence ID" value="NZ_AP021876.1"/>
</dbReference>
<dbReference type="FunFam" id="3.40.47.10:FF:000010">
    <property type="entry name" value="Acetyl-CoA acetyltransferase (Thiolase)"/>
    <property type="match status" value="1"/>
</dbReference>
<dbReference type="InterPro" id="IPR020610">
    <property type="entry name" value="Thiolase_AS"/>
</dbReference>
<dbReference type="PROSITE" id="PS00098">
    <property type="entry name" value="THIOLASE_1"/>
    <property type="match status" value="1"/>
</dbReference>
<dbReference type="InterPro" id="IPR020615">
    <property type="entry name" value="Thiolase_acyl_enz_int_AS"/>
</dbReference>
<protein>
    <submittedName>
        <fullName evidence="8">Acetyl-CoA acetyltransferase</fullName>
    </submittedName>
</protein>
<feature type="active site" description="Proton acceptor" evidence="4">
    <location>
        <position position="348"/>
    </location>
</feature>